<dbReference type="Proteomes" id="UP000886251">
    <property type="component" value="Unassembled WGS sequence"/>
</dbReference>
<dbReference type="Pfam" id="PF04392">
    <property type="entry name" value="ABC_sub_bind"/>
    <property type="match status" value="1"/>
</dbReference>
<feature type="chain" id="PRO_5032897326" evidence="1">
    <location>
        <begin position="21"/>
        <end position="319"/>
    </location>
</feature>
<protein>
    <submittedName>
        <fullName evidence="2">ABC transporter substrate-binding protein</fullName>
    </submittedName>
</protein>
<dbReference type="EMBL" id="DRKP01000157">
    <property type="protein sequence ID" value="HEB97239.1"/>
    <property type="molecule type" value="Genomic_DNA"/>
</dbReference>
<reference evidence="2" key="1">
    <citation type="journal article" date="2020" name="mSystems">
        <title>Genome- and Community-Level Interaction Insights into Carbon Utilization and Element Cycling Functions of Hydrothermarchaeota in Hydrothermal Sediment.</title>
        <authorList>
            <person name="Zhou Z."/>
            <person name="Liu Y."/>
            <person name="Xu W."/>
            <person name="Pan J."/>
            <person name="Luo Z.H."/>
            <person name="Li M."/>
        </authorList>
    </citation>
    <scope>NUCLEOTIDE SEQUENCE [LARGE SCALE GENOMIC DNA]</scope>
    <source>
        <strain evidence="2">HyVt-443</strain>
    </source>
</reference>
<dbReference type="InterPro" id="IPR007487">
    <property type="entry name" value="ABC_transpt-TYRBP-like"/>
</dbReference>
<accession>A0A831RR51</accession>
<dbReference type="AlphaFoldDB" id="A0A831RR51"/>
<dbReference type="InterPro" id="IPR028082">
    <property type="entry name" value="Peripla_BP_I"/>
</dbReference>
<dbReference type="PANTHER" id="PTHR35271">
    <property type="entry name" value="ABC TRANSPORTER, SUBSTRATE-BINDING LIPOPROTEIN-RELATED"/>
    <property type="match status" value="1"/>
</dbReference>
<organism evidence="2">
    <name type="scientific">Sedimenticola thiotaurini</name>
    <dbReference type="NCBI Taxonomy" id="1543721"/>
    <lineage>
        <taxon>Bacteria</taxon>
        <taxon>Pseudomonadati</taxon>
        <taxon>Pseudomonadota</taxon>
        <taxon>Gammaproteobacteria</taxon>
        <taxon>Chromatiales</taxon>
        <taxon>Sedimenticolaceae</taxon>
        <taxon>Sedimenticola</taxon>
    </lineage>
</organism>
<comment type="caution">
    <text evidence="2">The sequence shown here is derived from an EMBL/GenBank/DDBJ whole genome shotgun (WGS) entry which is preliminary data.</text>
</comment>
<evidence type="ECO:0000256" key="1">
    <source>
        <dbReference type="SAM" id="SignalP"/>
    </source>
</evidence>
<dbReference type="CDD" id="cd06325">
    <property type="entry name" value="PBP1_ABC_unchar_transporter"/>
    <property type="match status" value="1"/>
</dbReference>
<name>A0A831RR51_9GAMM</name>
<proteinExistence type="predicted"/>
<dbReference type="PANTHER" id="PTHR35271:SF1">
    <property type="entry name" value="ABC TRANSPORTER, SUBSTRATE-BINDING LIPOPROTEIN"/>
    <property type="match status" value="1"/>
</dbReference>
<evidence type="ECO:0000313" key="2">
    <source>
        <dbReference type="EMBL" id="HEB97239.1"/>
    </source>
</evidence>
<feature type="signal peptide" evidence="1">
    <location>
        <begin position="1"/>
        <end position="20"/>
    </location>
</feature>
<dbReference type="Gene3D" id="3.40.50.2300">
    <property type="match status" value="2"/>
</dbReference>
<gene>
    <name evidence="2" type="ORF">ENI96_12530</name>
</gene>
<sequence length="319" mass="34348">MKRALFLLLASILWAQGAMAAGYRISVNQFVEHPALDAVLRGIQDHFSERGLEVEYKVHNAQANMGTATQIGQQMIGEKADLLIAIATPSAQATAQALGKAPPPLKRPLLFTAVTDPVAAGLVKDLQHPGRWITGVSDRLPLREHLRMVQSFLPGLRRLGVLYNAGEANSKSIVSGMRALSGEMGFELVEATAARTADVYQAAKSLVGRADAIFIPTDNTIVSALESVIKVGVQNRLPVFAADVDSVARGAVAAMGFDYYRHGRQTGAMAERILGGTPPAEIPVEFQQELELQINAGYAERMGVTPPAQLLKRASRVYR</sequence>
<keyword evidence="1" id="KW-0732">Signal</keyword>
<dbReference type="SUPFAM" id="SSF53822">
    <property type="entry name" value="Periplasmic binding protein-like I"/>
    <property type="match status" value="1"/>
</dbReference>